<name>A0A7D7FLR4_9RHAB</name>
<dbReference type="Pfam" id="PF00974">
    <property type="entry name" value="Rhabdo_glycop_FD"/>
    <property type="match status" value="1"/>
</dbReference>
<evidence type="ECO:0000259" key="7">
    <source>
        <dbReference type="Pfam" id="PF00974"/>
    </source>
</evidence>
<evidence type="ECO:0000256" key="4">
    <source>
        <dbReference type="ARBA" id="ARBA00023136"/>
    </source>
</evidence>
<comment type="subcellular location">
    <subcellularLocation>
        <location evidence="1">Virion membrane</location>
    </subcellularLocation>
</comment>
<accession>A0A7D7FLR4</accession>
<dbReference type="GO" id="GO:0019031">
    <property type="term" value="C:viral envelope"/>
    <property type="evidence" value="ECO:0007669"/>
    <property type="project" value="InterPro"/>
</dbReference>
<feature type="transmembrane region" description="Helical" evidence="6">
    <location>
        <begin position="463"/>
        <end position="486"/>
    </location>
</feature>
<keyword evidence="5" id="KW-0325">Glycoprotein</keyword>
<dbReference type="Pfam" id="PF24833">
    <property type="entry name" value="Rhabdo_glycop_CD"/>
    <property type="match status" value="1"/>
</dbReference>
<protein>
    <submittedName>
        <fullName evidence="9">Glycoprotein</fullName>
    </submittedName>
</protein>
<dbReference type="EMBL" id="MT153443">
    <property type="protein sequence ID" value="QMP82225.1"/>
    <property type="molecule type" value="Viral_cRNA"/>
</dbReference>
<evidence type="ECO:0000256" key="5">
    <source>
        <dbReference type="ARBA" id="ARBA00023180"/>
    </source>
</evidence>
<keyword evidence="4 6" id="KW-0472">Membrane</keyword>
<proteinExistence type="predicted"/>
<dbReference type="InterPro" id="IPR001903">
    <property type="entry name" value="Rhabdo_glycop_FD"/>
</dbReference>
<dbReference type="GO" id="GO:0055036">
    <property type="term" value="C:virion membrane"/>
    <property type="evidence" value="ECO:0007669"/>
    <property type="project" value="UniProtKB-SubCell"/>
</dbReference>
<sequence>MMICTLILIIVGFNNLPVSHSSPRDFTSDYLLYPVQMHGSRRLASVDRLKCPKLSDSLSKVKRFDLKLATAEPRTRVGYLCIGVTSDIVCSSAILSYAISSSQKTVRVTKSDCEVRVSKFSHGHNTGFKETTPDCALGYTSDRRDHQIIVKKQIFPFSPLKNGIVSSLFPGSVCADRYCSSSDGTTHWFLESSEDYGCTGLVNGTGELKISTAGKGRSQLLSTSVTGDIPLNEICKTDDYCGFPTYIDYSFNGFSLTSLEGDIGSILAQDVRDCPGGGSIREYHPNDLKTMLSLTETIHQRHYQCQKILNKAKEEGFMSSRYLTLFQPYQEGIAPGYRLENGKLWEYDLYYTIGLFKSQMIDQTIYKTYKWDVIDASGSFTTLPPSLCLFDTTYENSADGPLCHWFNGIQIHGINLLYPDVANFFEYSHDYPTLPYSTETTDEDTDLQHNPTIPKSWTGLLPFWGEVLFLSISGVIFLLIIWLVLWSCCNGSKTKRSGTETLNDGGDVKITELGTIRPSLSQIRQAIPLAWNQHNIVTTRHSPPMLEWFD</sequence>
<organism evidence="9">
    <name type="scientific">Lepidopteran rhabdo-related virus OKIAV12</name>
    <dbReference type="NCBI Taxonomy" id="2746297"/>
    <lineage>
        <taxon>Viruses</taxon>
        <taxon>Riboviria</taxon>
        <taxon>Orthornavirae</taxon>
        <taxon>Negarnaviricota</taxon>
        <taxon>Haploviricotina</taxon>
        <taxon>Monjiviricetes</taxon>
        <taxon>Mononegavirales</taxon>
        <taxon>Rhabdoviridae</taxon>
    </lineage>
</organism>
<reference evidence="9" key="1">
    <citation type="journal article" date="2019" name="PLoS Pathog.">
        <title>Re-assessing the diversity of negative strand RNA viruses in insects.</title>
        <authorList>
            <person name="Kafer S."/>
            <person name="Paraskevopoulou S."/>
            <person name="Zirkel F."/>
            <person name="Wieseke N."/>
            <person name="Donath A."/>
            <person name="Petersen M."/>
            <person name="Jones T.C."/>
            <person name="Liu S."/>
            <person name="Zhou X."/>
            <person name="Middendorf M."/>
            <person name="Junglen S."/>
            <person name="Misof B."/>
            <person name="Drosten C."/>
        </authorList>
    </citation>
    <scope>NUCLEOTIDE SEQUENCE</scope>
    <source>
        <strain evidence="9">OKIAV12</strain>
    </source>
</reference>
<keyword evidence="3" id="KW-0946">Virion</keyword>
<evidence type="ECO:0000256" key="2">
    <source>
        <dbReference type="ARBA" id="ARBA00022729"/>
    </source>
</evidence>
<feature type="domain" description="Spike glycoprotein G central" evidence="8">
    <location>
        <begin position="287"/>
        <end position="367"/>
    </location>
</feature>
<evidence type="ECO:0000256" key="3">
    <source>
        <dbReference type="ARBA" id="ARBA00022844"/>
    </source>
</evidence>
<dbReference type="SUPFAM" id="SSF161008">
    <property type="entry name" value="Viral glycoprotein ectodomain-like"/>
    <property type="match status" value="1"/>
</dbReference>
<feature type="domain" description="Spike glycoprotein fusion" evidence="7">
    <location>
        <begin position="78"/>
        <end position="174"/>
    </location>
</feature>
<evidence type="ECO:0000259" key="8">
    <source>
        <dbReference type="Pfam" id="PF24833"/>
    </source>
</evidence>
<keyword evidence="6" id="KW-1133">Transmembrane helix</keyword>
<evidence type="ECO:0000256" key="1">
    <source>
        <dbReference type="ARBA" id="ARBA00004182"/>
    </source>
</evidence>
<keyword evidence="2" id="KW-0732">Signal</keyword>
<dbReference type="InterPro" id="IPR055447">
    <property type="entry name" value="Rhabdo_glycop_CD"/>
</dbReference>
<evidence type="ECO:0000256" key="6">
    <source>
        <dbReference type="SAM" id="Phobius"/>
    </source>
</evidence>
<keyword evidence="6" id="KW-0812">Transmembrane</keyword>
<reference evidence="9" key="2">
    <citation type="submission" date="2020-03" db="EMBL/GenBank/DDBJ databases">
        <authorList>
            <person name="Kafer S."/>
            <person name="Paraskevopoulou S."/>
            <person name="Zirkel F."/>
            <person name="Wieseke N."/>
            <person name="Donath A."/>
            <person name="Petersen M."/>
            <person name="Jones T.C."/>
            <person name="Liu S."/>
            <person name="Zhou X."/>
            <person name="Middendorf M."/>
            <person name="Junglen S."/>
            <person name="Misof B."/>
            <person name="Drosten C."/>
        </authorList>
    </citation>
    <scope>NUCLEOTIDE SEQUENCE</scope>
    <source>
        <strain evidence="9">OKIAV12</strain>
    </source>
</reference>
<evidence type="ECO:0000313" key="9">
    <source>
        <dbReference type="EMBL" id="QMP82225.1"/>
    </source>
</evidence>